<name>A0A8D0A5N1_SANLU</name>
<dbReference type="RefSeq" id="XP_031147303.1">
    <property type="nucleotide sequence ID" value="XM_031291443.2"/>
</dbReference>
<keyword evidence="2" id="KW-1185">Reference proteome</keyword>
<dbReference type="Ensembl" id="ENSSLUT00000050637.1">
    <property type="protein sequence ID" value="ENSSLUP00000049168.1"/>
    <property type="gene ID" value="ENSSLUG00000021484.1"/>
</dbReference>
<dbReference type="GO" id="GO:0043240">
    <property type="term" value="C:Fanconi anaemia nuclear complex"/>
    <property type="evidence" value="ECO:0007669"/>
    <property type="project" value="InterPro"/>
</dbReference>
<dbReference type="PANTHER" id="PTHR14890">
    <property type="entry name" value="FANCONI ANEMIA CORE COMPLEX-ASSOCIATED PROTEIN 100"/>
    <property type="match status" value="1"/>
</dbReference>
<dbReference type="SUPFAM" id="SSF69322">
    <property type="entry name" value="Tricorn protease domain 2"/>
    <property type="match status" value="1"/>
</dbReference>
<dbReference type="InterPro" id="IPR029251">
    <property type="entry name" value="Faap100"/>
</dbReference>
<accession>A0A8D0A5N1</accession>
<dbReference type="Proteomes" id="UP000694568">
    <property type="component" value="Unplaced"/>
</dbReference>
<evidence type="ECO:0000313" key="1">
    <source>
        <dbReference type="Ensembl" id="ENSSLUP00000049168.1"/>
    </source>
</evidence>
<dbReference type="GeneTree" id="ENSGT00390000016682"/>
<dbReference type="GO" id="GO:0005654">
    <property type="term" value="C:nucleoplasm"/>
    <property type="evidence" value="ECO:0007669"/>
    <property type="project" value="TreeGrafter"/>
</dbReference>
<dbReference type="PANTHER" id="PTHR14890:SF1">
    <property type="entry name" value="FANCONI ANEMIA CORE COMPLEX-ASSOCIATED PROTEIN 100"/>
    <property type="match status" value="1"/>
</dbReference>
<reference evidence="1" key="1">
    <citation type="submission" date="2025-08" db="UniProtKB">
        <authorList>
            <consortium name="Ensembl"/>
        </authorList>
    </citation>
    <scope>IDENTIFICATION</scope>
</reference>
<dbReference type="GeneID" id="116044329"/>
<evidence type="ECO:0000313" key="2">
    <source>
        <dbReference type="Proteomes" id="UP000694568"/>
    </source>
</evidence>
<organism evidence="1 2">
    <name type="scientific">Sander lucioperca</name>
    <name type="common">Pike-perch</name>
    <name type="synonym">Perca lucioperca</name>
    <dbReference type="NCBI Taxonomy" id="283035"/>
    <lineage>
        <taxon>Eukaryota</taxon>
        <taxon>Metazoa</taxon>
        <taxon>Chordata</taxon>
        <taxon>Craniata</taxon>
        <taxon>Vertebrata</taxon>
        <taxon>Euteleostomi</taxon>
        <taxon>Actinopterygii</taxon>
        <taxon>Neopterygii</taxon>
        <taxon>Teleostei</taxon>
        <taxon>Neoteleostei</taxon>
        <taxon>Acanthomorphata</taxon>
        <taxon>Eupercaria</taxon>
        <taxon>Perciformes</taxon>
        <taxon>Percoidei</taxon>
        <taxon>Percidae</taxon>
        <taxon>Luciopercinae</taxon>
        <taxon>Sander</taxon>
    </lineage>
</organism>
<dbReference type="OrthoDB" id="6495021at2759"/>
<dbReference type="AlphaFoldDB" id="A0A8D0A5N1"/>
<gene>
    <name evidence="1" type="primary">faap100</name>
</gene>
<protein>
    <submittedName>
        <fullName evidence="1">FA core complex associated protein 100</fullName>
    </submittedName>
</protein>
<sequence length="911" mass="97698">MVPSCVNNRFKTCSVLPHIITRIISHLVYSVNSVSSVTYAVSLFFFFGAAAMEGRCAVETWAVGLSGTSCTPRVKFGLGTDVFFCTGSDEVYVFSTQERKLTAVLQFPDPVSDLVGSHDKQLLYVACRSGVYCVSLQFQLSRAPSSPADASSSLAELKIPSEFLVVAEEGVLSVLLVGSVFLTLSQTDTSWMLTLYKSSNYEMLSSFSLPLVSGVVHSDTEGQTAMRKRPVLICVHSNDATPPSSSEATLTDGHVRLESVLFKLLFGIDAALAKSPVILCGLPDGCLCFLPLRHPGSRLRVLRSLEQPVVFVGASVVMERGPGHAQCLVAVGELGKVVLIKTDKGGSEGGGNRTGFIEGCVPGPVMCGCVDKNCLYYSTGSDLLVLDLSEGLSRREGQEKDEETSRKTEAALRSPTSLNVCRVAALAEPTCNTAGEVQLLGLSVRGQLQRITLPAGREDARLSKEPSALVGRSVRDLLSAIGDVCERASVLKTAIKSKNQILRHLNQVLNISFLLIASASSEEHLPIQEKPIRCHGVTSWSRLLQKDSLNLTCVLDNPSPYILERGWTLSVAVFPLSYPPSAGGESSSTNFSFPFHNLHPGETLEVSLPLAAAGEASFPMTVSCSLIFSLASLLGEEAANLPGLQSSCISLPLNTLTVDWLHVLQVNSPIATHKKATSQSNNTTDTLQAFLRSRRIRCSGRGEGGGESASKPEREYSASIRVSSELLRDTLLLKSSDLDAHVQKWPPQNVGLSLLEWMLSEGPGGVTTGHQGDKIALSSSVVHAQGPDGHTVKLTAKEVNVEEGSAEKEESQTAVEVQVESSSIAAVCGLHHAVLRRVQTLLQRAPEKAASTKGVQSLGLRQVLQRAEHLLQQIQQSRISGAFGVGVSTGQMTRSLLSVYRELRENPLLIV</sequence>
<dbReference type="Pfam" id="PF15146">
    <property type="entry name" value="FANCAA"/>
    <property type="match status" value="1"/>
</dbReference>
<proteinExistence type="predicted"/>
<reference evidence="1" key="2">
    <citation type="submission" date="2025-09" db="UniProtKB">
        <authorList>
            <consortium name="Ensembl"/>
        </authorList>
    </citation>
    <scope>IDENTIFICATION</scope>
</reference>
<dbReference type="GO" id="GO:0036297">
    <property type="term" value="P:interstrand cross-link repair"/>
    <property type="evidence" value="ECO:0007669"/>
    <property type="project" value="InterPro"/>
</dbReference>